<keyword evidence="1" id="KW-0456">Lyase</keyword>
<dbReference type="SUPFAM" id="SSF51569">
    <property type="entry name" value="Aldolase"/>
    <property type="match status" value="1"/>
</dbReference>
<evidence type="ECO:0000313" key="1">
    <source>
        <dbReference type="EMBL" id="VTN08176.1"/>
    </source>
</evidence>
<accession>A0A4U9CU99</accession>
<dbReference type="EC" id="4.1.2.40" evidence="1"/>
<dbReference type="GO" id="GO:0005975">
    <property type="term" value="P:carbohydrate metabolic process"/>
    <property type="evidence" value="ECO:0007669"/>
    <property type="project" value="InterPro"/>
</dbReference>
<dbReference type="Pfam" id="PF01116">
    <property type="entry name" value="F_bP_aldolase"/>
    <property type="match status" value="1"/>
</dbReference>
<dbReference type="PANTHER" id="PTHR30304">
    <property type="entry name" value="D-TAGATOSE-1,6-BISPHOSPHATE ALDOLASE"/>
    <property type="match status" value="1"/>
</dbReference>
<sequence length="145" mass="16045">MQKADTARSSIPIPRRQNVLLLKLESTRLRWAIGTSHGLYPVGMQPKLDIERLQEIRQRLNIPLVLHGGSGNKDSEVAESIQFGVGKINISQRYEKGILCGAGEELKGNSHEPNALFLKPMAAAREVVAHKMRLFSSIGQSITYA</sequence>
<name>A0A4U9CU99_RAOTE</name>
<organism evidence="1 2">
    <name type="scientific">Raoultella terrigena</name>
    <name type="common">Klebsiella terrigena</name>
    <dbReference type="NCBI Taxonomy" id="577"/>
    <lineage>
        <taxon>Bacteria</taxon>
        <taxon>Pseudomonadati</taxon>
        <taxon>Pseudomonadota</taxon>
        <taxon>Gammaproteobacteria</taxon>
        <taxon>Enterobacterales</taxon>
        <taxon>Enterobacteriaceae</taxon>
        <taxon>Klebsiella/Raoultella group</taxon>
        <taxon>Raoultella</taxon>
    </lineage>
</organism>
<dbReference type="EMBL" id="CABDVU010000001">
    <property type="protein sequence ID" value="VTN08176.1"/>
    <property type="molecule type" value="Genomic_DNA"/>
</dbReference>
<proteinExistence type="predicted"/>
<dbReference type="GO" id="GO:0009025">
    <property type="term" value="F:tagatose-bisphosphate aldolase activity"/>
    <property type="evidence" value="ECO:0007669"/>
    <property type="project" value="UniProtKB-EC"/>
</dbReference>
<dbReference type="GO" id="GO:0008270">
    <property type="term" value="F:zinc ion binding"/>
    <property type="evidence" value="ECO:0007669"/>
    <property type="project" value="InterPro"/>
</dbReference>
<dbReference type="Gene3D" id="3.20.20.70">
    <property type="entry name" value="Aldolase class I"/>
    <property type="match status" value="1"/>
</dbReference>
<protein>
    <submittedName>
        <fullName evidence="1">D-tagatose-1,6-bisphosphate aldolase subunit KbaY</fullName>
        <ecNumber evidence="1">4.1.2.40</ecNumber>
    </submittedName>
</protein>
<dbReference type="Proteomes" id="UP000339249">
    <property type="component" value="Unassembled WGS sequence"/>
</dbReference>
<reference evidence="1 2" key="1">
    <citation type="submission" date="2019-04" db="EMBL/GenBank/DDBJ databases">
        <authorList>
            <consortium name="Pathogen Informatics"/>
        </authorList>
    </citation>
    <scope>NUCLEOTIDE SEQUENCE [LARGE SCALE GENOMIC DNA]</scope>
    <source>
        <strain evidence="1 2">NCTC9185</strain>
    </source>
</reference>
<evidence type="ECO:0000313" key="2">
    <source>
        <dbReference type="Proteomes" id="UP000339249"/>
    </source>
</evidence>
<dbReference type="InterPro" id="IPR013785">
    <property type="entry name" value="Aldolase_TIM"/>
</dbReference>
<dbReference type="InterPro" id="IPR050246">
    <property type="entry name" value="Class_II_FBP_aldolase"/>
</dbReference>
<dbReference type="InterPro" id="IPR000771">
    <property type="entry name" value="FBA_II"/>
</dbReference>
<gene>
    <name evidence="1" type="primary">kbaY_1</name>
    <name evidence="1" type="ORF">NCTC9185_00049</name>
</gene>
<dbReference type="PANTHER" id="PTHR30304:SF0">
    <property type="entry name" value="D-TAGATOSE-1,6-BISPHOSPHATE ALDOLASE SUBUNIT GATY-RELATED"/>
    <property type="match status" value="1"/>
</dbReference>
<dbReference type="AlphaFoldDB" id="A0A4U9CU99"/>